<protein>
    <submittedName>
        <fullName evidence="3">Uncharacterized protein</fullName>
    </submittedName>
</protein>
<evidence type="ECO:0000256" key="1">
    <source>
        <dbReference type="SAM" id="MobiDB-lite"/>
    </source>
</evidence>
<feature type="non-terminal residue" evidence="3">
    <location>
        <position position="1"/>
    </location>
</feature>
<evidence type="ECO:0000313" key="4">
    <source>
        <dbReference type="Proteomes" id="UP001432027"/>
    </source>
</evidence>
<feature type="compositionally biased region" description="Basic and acidic residues" evidence="1">
    <location>
        <begin position="80"/>
        <end position="97"/>
    </location>
</feature>
<feature type="region of interest" description="Disordered" evidence="1">
    <location>
        <begin position="62"/>
        <end position="97"/>
    </location>
</feature>
<dbReference type="AlphaFoldDB" id="A0AAV5UFF9"/>
<accession>A0AAV5UFF9</accession>
<organism evidence="3 4">
    <name type="scientific">Pristionchus entomophagus</name>
    <dbReference type="NCBI Taxonomy" id="358040"/>
    <lineage>
        <taxon>Eukaryota</taxon>
        <taxon>Metazoa</taxon>
        <taxon>Ecdysozoa</taxon>
        <taxon>Nematoda</taxon>
        <taxon>Chromadorea</taxon>
        <taxon>Rhabditida</taxon>
        <taxon>Rhabditina</taxon>
        <taxon>Diplogasteromorpha</taxon>
        <taxon>Diplogasteroidea</taxon>
        <taxon>Neodiplogasteridae</taxon>
        <taxon>Pristionchus</taxon>
    </lineage>
</organism>
<feature type="region of interest" description="Disordered" evidence="1">
    <location>
        <begin position="1"/>
        <end position="20"/>
    </location>
</feature>
<comment type="caution">
    <text evidence="3">The sequence shown here is derived from an EMBL/GenBank/DDBJ whole genome shotgun (WGS) entry which is preliminary data.</text>
</comment>
<name>A0AAV5UFF9_9BILA</name>
<keyword evidence="4" id="KW-1185">Reference proteome</keyword>
<proteinExistence type="predicted"/>
<feature type="non-terminal residue" evidence="3">
    <location>
        <position position="97"/>
    </location>
</feature>
<reference evidence="3" key="1">
    <citation type="submission" date="2023-10" db="EMBL/GenBank/DDBJ databases">
        <title>Genome assembly of Pristionchus species.</title>
        <authorList>
            <person name="Yoshida K."/>
            <person name="Sommer R.J."/>
        </authorList>
    </citation>
    <scope>NUCLEOTIDE SEQUENCE</scope>
    <source>
        <strain evidence="3">RS0144</strain>
    </source>
</reference>
<keyword evidence="2" id="KW-1133">Transmembrane helix</keyword>
<keyword evidence="2" id="KW-0472">Membrane</keyword>
<dbReference type="Proteomes" id="UP001432027">
    <property type="component" value="Unassembled WGS sequence"/>
</dbReference>
<evidence type="ECO:0000313" key="3">
    <source>
        <dbReference type="EMBL" id="GMT05689.1"/>
    </source>
</evidence>
<evidence type="ECO:0000256" key="2">
    <source>
        <dbReference type="SAM" id="Phobius"/>
    </source>
</evidence>
<sequence length="97" mass="10583">FLPIQPPNMIGKDGGERLADSKLHSSDTTYDTWSWGQIAGGVIVALVISYFLASCIRNACRSKQNAAKPRDQPSSDPAVLDDHDHQSDGEERGERGE</sequence>
<feature type="transmembrane region" description="Helical" evidence="2">
    <location>
        <begin position="33"/>
        <end position="53"/>
    </location>
</feature>
<gene>
    <name evidence="3" type="ORF">PENTCL1PPCAC_27863</name>
</gene>
<keyword evidence="2" id="KW-0812">Transmembrane</keyword>
<dbReference type="EMBL" id="BTSX01000006">
    <property type="protein sequence ID" value="GMT05689.1"/>
    <property type="molecule type" value="Genomic_DNA"/>
</dbReference>